<dbReference type="InterPro" id="IPR023210">
    <property type="entry name" value="NADP_OxRdtase_dom"/>
</dbReference>
<protein>
    <recommendedName>
        <fullName evidence="1">NADP-dependent oxidoreductase domain-containing protein</fullName>
    </recommendedName>
</protein>
<evidence type="ECO:0000259" key="1">
    <source>
        <dbReference type="Pfam" id="PF00248"/>
    </source>
</evidence>
<proteinExistence type="predicted"/>
<gene>
    <name evidence="2" type="ORF">IL334_002532</name>
</gene>
<dbReference type="CDD" id="cd19071">
    <property type="entry name" value="AKR_AKR1-5-like"/>
    <property type="match status" value="1"/>
</dbReference>
<dbReference type="PRINTS" id="PR00069">
    <property type="entry name" value="ALDKETRDTASE"/>
</dbReference>
<organism evidence="2 3">
    <name type="scientific">Kwoniella shivajii</name>
    <dbReference type="NCBI Taxonomy" id="564305"/>
    <lineage>
        <taxon>Eukaryota</taxon>
        <taxon>Fungi</taxon>
        <taxon>Dikarya</taxon>
        <taxon>Basidiomycota</taxon>
        <taxon>Agaricomycotina</taxon>
        <taxon>Tremellomycetes</taxon>
        <taxon>Tremellales</taxon>
        <taxon>Cryptococcaceae</taxon>
        <taxon>Kwoniella</taxon>
    </lineage>
</organism>
<dbReference type="PANTHER" id="PTHR43827:SF13">
    <property type="entry name" value="ALDO_KETO REDUCTASE FAMILY PROTEIN"/>
    <property type="match status" value="1"/>
</dbReference>
<dbReference type="GeneID" id="87954663"/>
<evidence type="ECO:0000313" key="2">
    <source>
        <dbReference type="EMBL" id="WRT65587.1"/>
    </source>
</evidence>
<dbReference type="InterPro" id="IPR036812">
    <property type="entry name" value="NAD(P)_OxRdtase_dom_sf"/>
</dbReference>
<dbReference type="SUPFAM" id="SSF51430">
    <property type="entry name" value="NAD(P)-linked oxidoreductase"/>
    <property type="match status" value="1"/>
</dbReference>
<dbReference type="PANTHER" id="PTHR43827">
    <property type="entry name" value="2,5-DIKETO-D-GLUCONIC ACID REDUCTASE"/>
    <property type="match status" value="1"/>
</dbReference>
<dbReference type="PROSITE" id="PS00798">
    <property type="entry name" value="ALDOKETO_REDUCTASE_1"/>
    <property type="match status" value="1"/>
</dbReference>
<sequence length="287" mass="32594">MSLTIDSTVTLSSGRSIPRLGYGVYQARSQECEDGVKEAFKVGYRLVDSAQAYKNEHIVGRAIVQLQSISRSDVFLTTKYMPSHTPHPSSEVYEIMLKSLKKIDKSNTEKEKPYIDLMLIHAPFGGEQGRNNNWRALVRAQEEGWVRDIGVSNFNVHHLRSLPSPKPTVNQIELHPFCQQREIVKYCQENNITIQAYSPLIRADKERLANPILVDIAKKHSKEVTQVLIRWSLQKGYIPLPKSVTPSRIKSNSDVYDFQLDEDDMRVLDGLDEGSNGACTWNPIDQP</sequence>
<dbReference type="PROSITE" id="PS00063">
    <property type="entry name" value="ALDOKETO_REDUCTASE_3"/>
    <property type="match status" value="1"/>
</dbReference>
<dbReference type="Pfam" id="PF00248">
    <property type="entry name" value="Aldo_ket_red"/>
    <property type="match status" value="1"/>
</dbReference>
<dbReference type="Gene3D" id="3.20.20.100">
    <property type="entry name" value="NADP-dependent oxidoreductase domain"/>
    <property type="match status" value="1"/>
</dbReference>
<dbReference type="EMBL" id="CP141883">
    <property type="protein sequence ID" value="WRT65587.1"/>
    <property type="molecule type" value="Genomic_DNA"/>
</dbReference>
<evidence type="ECO:0000313" key="3">
    <source>
        <dbReference type="Proteomes" id="UP001329825"/>
    </source>
</evidence>
<dbReference type="InterPro" id="IPR020471">
    <property type="entry name" value="AKR"/>
</dbReference>
<dbReference type="RefSeq" id="XP_062790327.1">
    <property type="nucleotide sequence ID" value="XM_062934276.1"/>
</dbReference>
<keyword evidence="3" id="KW-1185">Reference proteome</keyword>
<dbReference type="PROSITE" id="PS00062">
    <property type="entry name" value="ALDOKETO_REDUCTASE_2"/>
    <property type="match status" value="1"/>
</dbReference>
<name>A0ABZ1CUZ7_9TREE</name>
<dbReference type="PIRSF" id="PIRSF000097">
    <property type="entry name" value="AKR"/>
    <property type="match status" value="1"/>
</dbReference>
<accession>A0ABZ1CUZ7</accession>
<dbReference type="InterPro" id="IPR018170">
    <property type="entry name" value="Aldo/ket_reductase_CS"/>
</dbReference>
<feature type="domain" description="NADP-dependent oxidoreductase" evidence="1">
    <location>
        <begin position="30"/>
        <end position="272"/>
    </location>
</feature>
<reference evidence="2 3" key="1">
    <citation type="submission" date="2024-01" db="EMBL/GenBank/DDBJ databases">
        <title>Comparative genomics of Cryptococcus and Kwoniella reveals pathogenesis evolution and contrasting modes of karyotype evolution via chromosome fusion or intercentromeric recombination.</title>
        <authorList>
            <person name="Coelho M.A."/>
            <person name="David-Palma M."/>
            <person name="Shea T."/>
            <person name="Bowers K."/>
            <person name="McGinley-Smith S."/>
            <person name="Mohammad A.W."/>
            <person name="Gnirke A."/>
            <person name="Yurkov A.M."/>
            <person name="Nowrousian M."/>
            <person name="Sun S."/>
            <person name="Cuomo C.A."/>
            <person name="Heitman J."/>
        </authorList>
    </citation>
    <scope>NUCLEOTIDE SEQUENCE [LARGE SCALE GENOMIC DNA]</scope>
    <source>
        <strain evidence="2">CBS 11374</strain>
    </source>
</reference>
<dbReference type="Proteomes" id="UP001329825">
    <property type="component" value="Chromosome 3"/>
</dbReference>